<dbReference type="Gene3D" id="2.10.109.10">
    <property type="entry name" value="Umud Fragment, subunit A"/>
    <property type="match status" value="1"/>
</dbReference>
<reference evidence="2 3" key="1">
    <citation type="submission" date="2018-08" db="EMBL/GenBank/DDBJ databases">
        <title>Draft genome sequence of Psychrilyobacter sp. strain SD5 isolated from Black Sea water.</title>
        <authorList>
            <person name="Yadav S."/>
            <person name="Villanueva L."/>
            <person name="Damste J.S.S."/>
        </authorList>
    </citation>
    <scope>NUCLEOTIDE SEQUENCE [LARGE SCALE GENOMIC DNA]</scope>
    <source>
        <strain evidence="2 3">SD5</strain>
    </source>
</reference>
<dbReference type="SUPFAM" id="SSF51306">
    <property type="entry name" value="LexA/Signal peptidase"/>
    <property type="match status" value="1"/>
</dbReference>
<gene>
    <name evidence="2" type="ORF">DYH56_05605</name>
</gene>
<organism evidence="2 3">
    <name type="scientific">Psychrilyobacter piezotolerans</name>
    <dbReference type="NCBI Taxonomy" id="2293438"/>
    <lineage>
        <taxon>Bacteria</taxon>
        <taxon>Fusobacteriati</taxon>
        <taxon>Fusobacteriota</taxon>
        <taxon>Fusobacteriia</taxon>
        <taxon>Fusobacteriales</taxon>
        <taxon>Fusobacteriaceae</taxon>
        <taxon>Psychrilyobacter</taxon>
    </lineage>
</organism>
<comment type="caution">
    <text evidence="2">The sequence shown here is derived from an EMBL/GenBank/DDBJ whole genome shotgun (WGS) entry which is preliminary data.</text>
</comment>
<dbReference type="EMBL" id="QUAJ01000007">
    <property type="protein sequence ID" value="REI41889.1"/>
    <property type="molecule type" value="Genomic_DNA"/>
</dbReference>
<protein>
    <recommendedName>
        <fullName evidence="1">Peptidase S26 domain-containing protein</fullName>
    </recommendedName>
</protein>
<feature type="domain" description="Peptidase S26" evidence="1">
    <location>
        <begin position="13"/>
        <end position="150"/>
    </location>
</feature>
<dbReference type="RefSeq" id="WP_114641885.1">
    <property type="nucleotide sequence ID" value="NZ_QUAJ01000007.1"/>
</dbReference>
<dbReference type="Pfam" id="PF10502">
    <property type="entry name" value="Peptidase_S26"/>
    <property type="match status" value="1"/>
</dbReference>
<evidence type="ECO:0000259" key="1">
    <source>
        <dbReference type="Pfam" id="PF10502"/>
    </source>
</evidence>
<sequence>MKFFISFILGVVLLSRFFTYNISDSMPKGFYYLSVKTESIKKGDVVVIPIDRLNKEMQDMIFDRGYLPKFTKYLIKEVKGTHEDDIFLEVNELHISGEKFKIRKYDILKRSLPVLNNEDFILKKDEFITLGIKENSFDSRYFGKIKKNQVKYIAKKIN</sequence>
<evidence type="ECO:0000313" key="2">
    <source>
        <dbReference type="EMBL" id="REI41889.1"/>
    </source>
</evidence>
<evidence type="ECO:0000313" key="3">
    <source>
        <dbReference type="Proteomes" id="UP000263486"/>
    </source>
</evidence>
<proteinExistence type="predicted"/>
<name>A0ABX9KI96_9FUSO</name>
<dbReference type="InterPro" id="IPR019533">
    <property type="entry name" value="Peptidase_S26"/>
</dbReference>
<accession>A0ABX9KI96</accession>
<keyword evidence="3" id="KW-1185">Reference proteome</keyword>
<dbReference type="Proteomes" id="UP000263486">
    <property type="component" value="Unassembled WGS sequence"/>
</dbReference>
<dbReference type="InterPro" id="IPR036286">
    <property type="entry name" value="LexA/Signal_pep-like_sf"/>
</dbReference>